<protein>
    <submittedName>
        <fullName evidence="1">Heterokaryon incompatibility protein-domain-containing protein</fullName>
    </submittedName>
</protein>
<sequence length="697" mass="78623">MEHPPTDNSDWPSLCACQKRRLGYPIRFADLRNAAAKALCRMCALFEQIVVAVADGYLEDSFEGLEDKSQRAEILETIIVSSEREHTHHEQQECELSLLIKGHSQSRTVRLFQDAEDEIRTTVCGFTFPTDFPFGPGIDTMRGICWAKARLRQCLDDHKCGKQVVGRLPKRVLDIRADQVKLLETLGSEAQYVCLSHRWGGPEHKRLISTVTTIQDHKKGIPWTTLPRTFQDAVTICRDMGVSYLWIDTLCILQQSPGLTKAQIEITEKDFAEQNSVMANIYQGSYFTISADISTNMDSGIFATNIMPRCLPLKVNTGDDGRDATVYAKADWISHNRHRLDIETRGWTFQEFLLPPRVLHFGQFDITWRCQETHTCQCGAVGSGRYLWCEMLARAAKPVPCDRNEALEWWATVVQYYQPRKLSHGSDKLRALSGLAQIYAAETGDTYLAGLWKRSLIHDLCWFNKRNDGVSWGRRGPVAVGNRAAKRRAPSWSWTSIDTPDLVTSYFWSPGIHALHPIAPAGSQRHVCTVKNFICPPKTSDATGEVGECSIELEVKLISATISAFTPEQLPEEQIPWTIVDTDDGTAVQYCMPDCEMEDDDLKGGDKVYCAPIQEALTEVCSERGCVLLKHLQDQQYQRVGFCILTRQNPSLSDEEASELTRRTRLTRGLRIPESASKVQNHALHFGPDTVERILIV</sequence>
<accession>A0ACC0CSG0</accession>
<comment type="caution">
    <text evidence="1">The sequence shown here is derived from an EMBL/GenBank/DDBJ whole genome shotgun (WGS) entry which is preliminary data.</text>
</comment>
<dbReference type="Proteomes" id="UP001497680">
    <property type="component" value="Unassembled WGS sequence"/>
</dbReference>
<reference evidence="1 2" key="1">
    <citation type="journal article" date="2022" name="New Phytol.">
        <title>Ecological generalism drives hyperdiversity of secondary metabolite gene clusters in xylarialean endophytes.</title>
        <authorList>
            <person name="Franco M.E.E."/>
            <person name="Wisecaver J.H."/>
            <person name="Arnold A.E."/>
            <person name="Ju Y.M."/>
            <person name="Slot J.C."/>
            <person name="Ahrendt S."/>
            <person name="Moore L.P."/>
            <person name="Eastman K.E."/>
            <person name="Scott K."/>
            <person name="Konkel Z."/>
            <person name="Mondo S.J."/>
            <person name="Kuo A."/>
            <person name="Hayes R.D."/>
            <person name="Haridas S."/>
            <person name="Andreopoulos B."/>
            <person name="Riley R."/>
            <person name="LaButti K."/>
            <person name="Pangilinan J."/>
            <person name="Lipzen A."/>
            <person name="Amirebrahimi M."/>
            <person name="Yan J."/>
            <person name="Adam C."/>
            <person name="Keymanesh K."/>
            <person name="Ng V."/>
            <person name="Louie K."/>
            <person name="Northen T."/>
            <person name="Drula E."/>
            <person name="Henrissat B."/>
            <person name="Hsieh H.M."/>
            <person name="Youens-Clark K."/>
            <person name="Lutzoni F."/>
            <person name="Miadlikowska J."/>
            <person name="Eastwood D.C."/>
            <person name="Hamelin R.C."/>
            <person name="Grigoriev I.V."/>
            <person name="U'Ren J.M."/>
        </authorList>
    </citation>
    <scope>NUCLEOTIDE SEQUENCE [LARGE SCALE GENOMIC DNA]</scope>
    <source>
        <strain evidence="1 2">ER1909</strain>
    </source>
</reference>
<dbReference type="EMBL" id="MU394353">
    <property type="protein sequence ID" value="KAI6083359.1"/>
    <property type="molecule type" value="Genomic_DNA"/>
</dbReference>
<proteinExistence type="predicted"/>
<evidence type="ECO:0000313" key="1">
    <source>
        <dbReference type="EMBL" id="KAI6083359.1"/>
    </source>
</evidence>
<gene>
    <name evidence="1" type="ORF">F4821DRAFT_244960</name>
</gene>
<organism evidence="1 2">
    <name type="scientific">Hypoxylon rubiginosum</name>
    <dbReference type="NCBI Taxonomy" id="110542"/>
    <lineage>
        <taxon>Eukaryota</taxon>
        <taxon>Fungi</taxon>
        <taxon>Dikarya</taxon>
        <taxon>Ascomycota</taxon>
        <taxon>Pezizomycotina</taxon>
        <taxon>Sordariomycetes</taxon>
        <taxon>Xylariomycetidae</taxon>
        <taxon>Xylariales</taxon>
        <taxon>Hypoxylaceae</taxon>
        <taxon>Hypoxylon</taxon>
    </lineage>
</organism>
<name>A0ACC0CSG0_9PEZI</name>
<evidence type="ECO:0000313" key="2">
    <source>
        <dbReference type="Proteomes" id="UP001497680"/>
    </source>
</evidence>
<keyword evidence="2" id="KW-1185">Reference proteome</keyword>